<dbReference type="InterPro" id="IPR036866">
    <property type="entry name" value="RibonucZ/Hydroxyglut_hydro"/>
</dbReference>
<dbReference type="Gene3D" id="3.60.15.10">
    <property type="entry name" value="Ribonuclease Z/Hydroxyacylglutathione hydrolase-like"/>
    <property type="match status" value="1"/>
</dbReference>
<dbReference type="EMBL" id="BSOH01000023">
    <property type="protein sequence ID" value="GLR18899.1"/>
    <property type="molecule type" value="Genomic_DNA"/>
</dbReference>
<comment type="caution">
    <text evidence="1">The sequence shown here is derived from an EMBL/GenBank/DDBJ whole genome shotgun (WGS) entry which is preliminary data.</text>
</comment>
<organism evidence="1 2">
    <name type="scientific">Portibacter lacus</name>
    <dbReference type="NCBI Taxonomy" id="1099794"/>
    <lineage>
        <taxon>Bacteria</taxon>
        <taxon>Pseudomonadati</taxon>
        <taxon>Bacteroidota</taxon>
        <taxon>Saprospiria</taxon>
        <taxon>Saprospirales</taxon>
        <taxon>Haliscomenobacteraceae</taxon>
        <taxon>Portibacter</taxon>
    </lineage>
</organism>
<dbReference type="NCBIfam" id="TIGR04122">
    <property type="entry name" value="Xnuc_lig_assoc"/>
    <property type="match status" value="1"/>
</dbReference>
<dbReference type="PANTHER" id="PTHR11203:SF49">
    <property type="entry name" value="BLL1145 PROTEIN"/>
    <property type="match status" value="1"/>
</dbReference>
<dbReference type="PANTHER" id="PTHR11203">
    <property type="entry name" value="CLEAVAGE AND POLYADENYLATION SPECIFICITY FACTOR FAMILY MEMBER"/>
    <property type="match status" value="1"/>
</dbReference>
<evidence type="ECO:0000313" key="2">
    <source>
        <dbReference type="Proteomes" id="UP001156666"/>
    </source>
</evidence>
<dbReference type="GO" id="GO:0004521">
    <property type="term" value="F:RNA endonuclease activity"/>
    <property type="evidence" value="ECO:0007669"/>
    <property type="project" value="TreeGrafter"/>
</dbReference>
<dbReference type="InterPro" id="IPR026360">
    <property type="entry name" value="Xnuc_lig_assoc"/>
</dbReference>
<dbReference type="InterPro" id="IPR050698">
    <property type="entry name" value="MBL"/>
</dbReference>
<protein>
    <submittedName>
        <fullName evidence="1">DNA ligase-associated DEXH box helicase</fullName>
    </submittedName>
</protein>
<keyword evidence="1" id="KW-0436">Ligase</keyword>
<dbReference type="Proteomes" id="UP001156666">
    <property type="component" value="Unassembled WGS sequence"/>
</dbReference>
<keyword evidence="2" id="KW-1185">Reference proteome</keyword>
<reference evidence="1" key="1">
    <citation type="journal article" date="2014" name="Int. J. Syst. Evol. Microbiol.">
        <title>Complete genome sequence of Corynebacterium casei LMG S-19264T (=DSM 44701T), isolated from a smear-ripened cheese.</title>
        <authorList>
            <consortium name="US DOE Joint Genome Institute (JGI-PGF)"/>
            <person name="Walter F."/>
            <person name="Albersmeier A."/>
            <person name="Kalinowski J."/>
            <person name="Ruckert C."/>
        </authorList>
    </citation>
    <scope>NUCLEOTIDE SEQUENCE</scope>
    <source>
        <strain evidence="1">NBRC 108769</strain>
    </source>
</reference>
<gene>
    <name evidence="1" type="ORF">GCM10007940_35150</name>
</gene>
<proteinExistence type="predicted"/>
<name>A0AA37WH46_9BACT</name>
<evidence type="ECO:0000313" key="1">
    <source>
        <dbReference type="EMBL" id="GLR18899.1"/>
    </source>
</evidence>
<sequence length="339" mass="37864">MAKLLEHNDKGIYCEVADVYIDPWKAVKKAFITHAHADHARPGSSEYVCVDASKNIIKHRLSTQNVSSIPFGETLSVNGVKFSFHPAGHIIGSAQIRVEYKGEVWVVSGDYKTEKDHLSGEFAPLKCNTFITECTFGLPVFNWRPQAEIFSDINEWWAKNYADKKISFVSAYSLGKAQRVISGLDASIGKIYCHAAVENINEIVRDSGFNIQKTFRLDPDVPRKELEGAMIVAPPGFMNSNFISKLKNVDLASASGWMNLRGARRRRSVDRGFVLSDHADWTGLLDTINATEAEKILVTHGYVNVFSKYLQEQGYDASILETEYEGDEVELESTADESV</sequence>
<dbReference type="GO" id="GO:0016874">
    <property type="term" value="F:ligase activity"/>
    <property type="evidence" value="ECO:0007669"/>
    <property type="project" value="UniProtKB-KW"/>
</dbReference>
<dbReference type="AlphaFoldDB" id="A0AA37WH46"/>
<reference evidence="1" key="2">
    <citation type="submission" date="2023-01" db="EMBL/GenBank/DDBJ databases">
        <title>Draft genome sequence of Portibacter lacus strain NBRC 108769.</title>
        <authorList>
            <person name="Sun Q."/>
            <person name="Mori K."/>
        </authorList>
    </citation>
    <scope>NUCLEOTIDE SEQUENCE</scope>
    <source>
        <strain evidence="1">NBRC 108769</strain>
    </source>
</reference>
<dbReference type="SUPFAM" id="SSF56281">
    <property type="entry name" value="Metallo-hydrolase/oxidoreductase"/>
    <property type="match status" value="1"/>
</dbReference>
<dbReference type="RefSeq" id="WP_235292844.1">
    <property type="nucleotide sequence ID" value="NZ_BSOH01000023.1"/>
</dbReference>
<accession>A0AA37WH46</accession>